<organism evidence="2 3">
    <name type="scientific">Drosophila madeirensis</name>
    <name type="common">Fruit fly</name>
    <dbReference type="NCBI Taxonomy" id="30013"/>
    <lineage>
        <taxon>Eukaryota</taxon>
        <taxon>Metazoa</taxon>
        <taxon>Ecdysozoa</taxon>
        <taxon>Arthropoda</taxon>
        <taxon>Hexapoda</taxon>
        <taxon>Insecta</taxon>
        <taxon>Pterygota</taxon>
        <taxon>Neoptera</taxon>
        <taxon>Endopterygota</taxon>
        <taxon>Diptera</taxon>
        <taxon>Brachycera</taxon>
        <taxon>Muscomorpha</taxon>
        <taxon>Ephydroidea</taxon>
        <taxon>Drosophilidae</taxon>
        <taxon>Drosophila</taxon>
        <taxon>Sophophora</taxon>
    </lineage>
</organism>
<dbReference type="AlphaFoldDB" id="A0AAU9FRJ8"/>
<sequence>MEESQLMEQRVYPQRPAGSGMVTGVFQHPIPIQPTISHERRMGFGGAGAGSVGGAGGLAGFANDNAWQPMVVAS</sequence>
<evidence type="ECO:0000313" key="3">
    <source>
        <dbReference type="Proteomes" id="UP001500889"/>
    </source>
</evidence>
<proteinExistence type="predicted"/>
<protein>
    <submittedName>
        <fullName evidence="2">Neurotrophin 1</fullName>
    </submittedName>
</protein>
<evidence type="ECO:0000313" key="2">
    <source>
        <dbReference type="EMBL" id="BFF98185.1"/>
    </source>
</evidence>
<dbReference type="EMBL" id="AP029265">
    <property type="protein sequence ID" value="BFF98185.1"/>
    <property type="molecule type" value="Genomic_DNA"/>
</dbReference>
<accession>A0AAU9FRJ8</accession>
<gene>
    <name evidence="2" type="ORF">DMAD_06421</name>
</gene>
<dbReference type="Proteomes" id="UP001500889">
    <property type="component" value="Chromosome J"/>
</dbReference>
<reference evidence="2 3" key="1">
    <citation type="submission" date="2024-02" db="EMBL/GenBank/DDBJ databases">
        <title>A chromosome-level genome assembly of Drosophila madeirensis, a fruit fly species endemic to Madeira island.</title>
        <authorList>
            <person name="Tomihara K."/>
            <person name="Llopart A."/>
            <person name="Yamamoto D."/>
        </authorList>
    </citation>
    <scope>NUCLEOTIDE SEQUENCE [LARGE SCALE GENOMIC DNA]</scope>
    <source>
        <strain evidence="2 3">RF1</strain>
    </source>
</reference>
<name>A0AAU9FRJ8_DROMD</name>
<evidence type="ECO:0000256" key="1">
    <source>
        <dbReference type="SAM" id="MobiDB-lite"/>
    </source>
</evidence>
<feature type="region of interest" description="Disordered" evidence="1">
    <location>
        <begin position="1"/>
        <end position="25"/>
    </location>
</feature>
<keyword evidence="3" id="KW-1185">Reference proteome</keyword>